<name>A0A820SP39_9BILA</name>
<protein>
    <submittedName>
        <fullName evidence="1">Uncharacterized protein</fullName>
    </submittedName>
</protein>
<dbReference type="EMBL" id="CAJOAY010036344">
    <property type="protein sequence ID" value="CAF4456725.1"/>
    <property type="molecule type" value="Genomic_DNA"/>
</dbReference>
<sequence>MLGFGVSGEEVYVGSGVAREANFGVYLLEGSYVGNSKGLFESGHLVSREG</sequence>
<accession>A0A820SP39</accession>
<evidence type="ECO:0000313" key="2">
    <source>
        <dbReference type="Proteomes" id="UP000663881"/>
    </source>
</evidence>
<dbReference type="AlphaFoldDB" id="A0A820SP39"/>
<gene>
    <name evidence="1" type="ORF">OKA104_LOCUS54458</name>
</gene>
<organism evidence="1 2">
    <name type="scientific">Adineta steineri</name>
    <dbReference type="NCBI Taxonomy" id="433720"/>
    <lineage>
        <taxon>Eukaryota</taxon>
        <taxon>Metazoa</taxon>
        <taxon>Spiralia</taxon>
        <taxon>Gnathifera</taxon>
        <taxon>Rotifera</taxon>
        <taxon>Eurotatoria</taxon>
        <taxon>Bdelloidea</taxon>
        <taxon>Adinetida</taxon>
        <taxon>Adinetidae</taxon>
        <taxon>Adineta</taxon>
    </lineage>
</organism>
<feature type="non-terminal residue" evidence="1">
    <location>
        <position position="50"/>
    </location>
</feature>
<evidence type="ECO:0000313" key="1">
    <source>
        <dbReference type="EMBL" id="CAF4456725.1"/>
    </source>
</evidence>
<dbReference type="Proteomes" id="UP000663881">
    <property type="component" value="Unassembled WGS sequence"/>
</dbReference>
<proteinExistence type="predicted"/>
<comment type="caution">
    <text evidence="1">The sequence shown here is derived from an EMBL/GenBank/DDBJ whole genome shotgun (WGS) entry which is preliminary data.</text>
</comment>
<reference evidence="1" key="1">
    <citation type="submission" date="2021-02" db="EMBL/GenBank/DDBJ databases">
        <authorList>
            <person name="Nowell W R."/>
        </authorList>
    </citation>
    <scope>NUCLEOTIDE SEQUENCE</scope>
</reference>